<evidence type="ECO:0000256" key="6">
    <source>
        <dbReference type="ARBA" id="ARBA00022840"/>
    </source>
</evidence>
<dbReference type="Pfam" id="PF18052">
    <property type="entry name" value="Rx_N"/>
    <property type="match status" value="1"/>
</dbReference>
<evidence type="ECO:0000256" key="5">
    <source>
        <dbReference type="ARBA" id="ARBA00022821"/>
    </source>
</evidence>
<feature type="domain" description="Disease resistance protein winged helix" evidence="9">
    <location>
        <begin position="416"/>
        <end position="496"/>
    </location>
</feature>
<dbReference type="InterPro" id="IPR056789">
    <property type="entry name" value="LRR_R13L1-DRL21"/>
</dbReference>
<dbReference type="InterPro" id="IPR036388">
    <property type="entry name" value="WH-like_DNA-bd_sf"/>
</dbReference>
<evidence type="ECO:0000313" key="11">
    <source>
        <dbReference type="EnsemblPlants" id="LPERR08G18970.1"/>
    </source>
</evidence>
<keyword evidence="3" id="KW-0677">Repeat</keyword>
<dbReference type="PRINTS" id="PR00364">
    <property type="entry name" value="DISEASERSIST"/>
</dbReference>
<dbReference type="Gramene" id="LPERR08G18970.1">
    <property type="protein sequence ID" value="LPERR08G18970.1"/>
    <property type="gene ID" value="LPERR08G18970"/>
</dbReference>
<dbReference type="HOGENOM" id="CLU_000837_8_1_1"/>
<dbReference type="PANTHER" id="PTHR36766:SF64">
    <property type="entry name" value="OS12G0206100 PROTEIN"/>
    <property type="match status" value="1"/>
</dbReference>
<evidence type="ECO:0000259" key="10">
    <source>
        <dbReference type="Pfam" id="PF25019"/>
    </source>
</evidence>
<organism evidence="11 12">
    <name type="scientific">Leersia perrieri</name>
    <dbReference type="NCBI Taxonomy" id="77586"/>
    <lineage>
        <taxon>Eukaryota</taxon>
        <taxon>Viridiplantae</taxon>
        <taxon>Streptophyta</taxon>
        <taxon>Embryophyta</taxon>
        <taxon>Tracheophyta</taxon>
        <taxon>Spermatophyta</taxon>
        <taxon>Magnoliopsida</taxon>
        <taxon>Liliopsida</taxon>
        <taxon>Poales</taxon>
        <taxon>Poaceae</taxon>
        <taxon>BOP clade</taxon>
        <taxon>Oryzoideae</taxon>
        <taxon>Oryzeae</taxon>
        <taxon>Oryzinae</taxon>
        <taxon>Leersia</taxon>
    </lineage>
</organism>
<keyword evidence="4" id="KW-0547">Nucleotide-binding</keyword>
<dbReference type="Pfam" id="PF00931">
    <property type="entry name" value="NB-ARC"/>
    <property type="match status" value="1"/>
</dbReference>
<evidence type="ECO:0000259" key="9">
    <source>
        <dbReference type="Pfam" id="PF23559"/>
    </source>
</evidence>
<comment type="similarity">
    <text evidence="1">Belongs to the disease resistance NB-LRR family.</text>
</comment>
<dbReference type="InterPro" id="IPR032675">
    <property type="entry name" value="LRR_dom_sf"/>
</dbReference>
<feature type="domain" description="NB-ARC" evidence="7">
    <location>
        <begin position="185"/>
        <end position="331"/>
    </location>
</feature>
<dbReference type="Pfam" id="PF25019">
    <property type="entry name" value="LRR_R13L1-DRL21"/>
    <property type="match status" value="1"/>
</dbReference>
<evidence type="ECO:0000256" key="1">
    <source>
        <dbReference type="ARBA" id="ARBA00008894"/>
    </source>
</evidence>
<reference evidence="11" key="3">
    <citation type="submission" date="2015-04" db="UniProtKB">
        <authorList>
            <consortium name="EnsemblPlants"/>
        </authorList>
    </citation>
    <scope>IDENTIFICATION</scope>
</reference>
<reference evidence="12" key="2">
    <citation type="submission" date="2013-12" db="EMBL/GenBank/DDBJ databases">
        <authorList>
            <person name="Yu Y."/>
            <person name="Lee S."/>
            <person name="de Baynast K."/>
            <person name="Wissotski M."/>
            <person name="Liu L."/>
            <person name="Talag J."/>
            <person name="Goicoechea J."/>
            <person name="Angelova A."/>
            <person name="Jetty R."/>
            <person name="Kudrna D."/>
            <person name="Golser W."/>
            <person name="Rivera L."/>
            <person name="Zhang J."/>
            <person name="Wing R."/>
        </authorList>
    </citation>
    <scope>NUCLEOTIDE SEQUENCE</scope>
</reference>
<dbReference type="InterPro" id="IPR002182">
    <property type="entry name" value="NB-ARC"/>
</dbReference>
<name>A0A0D9XAD7_9ORYZ</name>
<keyword evidence="5" id="KW-0611">Plant defense</keyword>
<evidence type="ECO:0000313" key="12">
    <source>
        <dbReference type="Proteomes" id="UP000032180"/>
    </source>
</evidence>
<dbReference type="Pfam" id="PF23559">
    <property type="entry name" value="WHD_DRP"/>
    <property type="match status" value="1"/>
</dbReference>
<dbReference type="InterPro" id="IPR042197">
    <property type="entry name" value="Apaf_helical"/>
</dbReference>
<dbReference type="STRING" id="77586.A0A0D9XAD7"/>
<sequence>MAELLLPVVRGVACKAADTLVKTITAMCGVDGERGKLERHLLAVQCLLSDAEVKNETNLAVKRWMKDLKAVAYEADDVLDDFHYEALRREVMIGNSIIRKVLGYFTRQRPLLFCVTMSKRLSNVLRKINDLVEEMNKFGLVERSEPPQIPYRQTHSRLGMDEAADIFGRDVDKEVVVKLILDQRDQQELQVFPIIGMGGLGKTTLAKMVYNDPSVQEHFHLKMWHCVSDNFEAISLVKSVIELATNRRCGLPDTIELLRERLEEVIAGKEEKRWEDDLKPLLNSVGAPGSIIIVTTRSRRVASIMGTLRPYELACLTEDESWELFSRKAFGRGVQEQAVLVNIGRRIAKTCKGLPLALKTMGGLMSSKQQVKEWEAIARSDIGDNVRGKDEILSLLKLSYRHLPSEMKQCFTFCAIFAKDYEMEKDRLIQLWIANGFIQEEGTIELAQKGEFTFNELVWRSFLQDVKQVDLASEDCPGSSDGLIVCKMHDLMHDLAKHVSDECATTEELIQQRASSKDVYHMQISRYELRKVSELYNGMTSLCTLLMAVSSHEYFSDLNLRSFFLERLKLRSLRGLWCECYYDPSIITCQLTNTKHLRYLDLSKSSILPDSICTLYNLKSLRLNDCKRLKCLPEGMTDLRRLNHLYLLGCTDLERMPPNISVLTNLQTLTTFVVDTKDGCGIEEPQNLRYLTNQLELYNLREIKSVSNAKESNLHKKQDLSTLQLCWGRGLTDKPRGKDSNEDEEMLESLAPHGKIKILKVYGYGGSKVSVWMDERPSNISALEKARYYTMHKM</sequence>
<dbReference type="AlphaFoldDB" id="A0A0D9XAD7"/>
<dbReference type="FunFam" id="1.10.8.430:FF:000003">
    <property type="entry name" value="Probable disease resistance protein At5g66910"/>
    <property type="match status" value="1"/>
</dbReference>
<reference evidence="11 12" key="1">
    <citation type="submission" date="2012-08" db="EMBL/GenBank/DDBJ databases">
        <title>Oryza genome evolution.</title>
        <authorList>
            <person name="Wing R.A."/>
        </authorList>
    </citation>
    <scope>NUCLEOTIDE SEQUENCE</scope>
</reference>
<dbReference type="SUPFAM" id="SSF52540">
    <property type="entry name" value="P-loop containing nucleoside triphosphate hydrolases"/>
    <property type="match status" value="1"/>
</dbReference>
<feature type="domain" description="R13L1/DRL21-like LRR repeat region" evidence="10">
    <location>
        <begin position="683"/>
        <end position="784"/>
    </location>
</feature>
<dbReference type="GO" id="GO:0005524">
    <property type="term" value="F:ATP binding"/>
    <property type="evidence" value="ECO:0007669"/>
    <property type="project" value="UniProtKB-KW"/>
</dbReference>
<evidence type="ECO:0000259" key="8">
    <source>
        <dbReference type="Pfam" id="PF18052"/>
    </source>
</evidence>
<protein>
    <recommendedName>
        <fullName evidence="13">NB-ARC domain-containing protein</fullName>
    </recommendedName>
</protein>
<accession>A0A0D9XAD7</accession>
<dbReference type="GO" id="GO:0042742">
    <property type="term" value="P:defense response to bacterium"/>
    <property type="evidence" value="ECO:0007669"/>
    <property type="project" value="UniProtKB-ARBA"/>
</dbReference>
<evidence type="ECO:0000256" key="3">
    <source>
        <dbReference type="ARBA" id="ARBA00022737"/>
    </source>
</evidence>
<evidence type="ECO:0000256" key="4">
    <source>
        <dbReference type="ARBA" id="ARBA00022741"/>
    </source>
</evidence>
<proteinExistence type="inferred from homology"/>
<dbReference type="PANTHER" id="PTHR36766">
    <property type="entry name" value="PLANT BROAD-SPECTRUM MILDEW RESISTANCE PROTEIN RPW8"/>
    <property type="match status" value="1"/>
</dbReference>
<dbReference type="InterPro" id="IPR058922">
    <property type="entry name" value="WHD_DRP"/>
</dbReference>
<dbReference type="eggNOG" id="KOG4658">
    <property type="taxonomic scope" value="Eukaryota"/>
</dbReference>
<evidence type="ECO:0000259" key="7">
    <source>
        <dbReference type="Pfam" id="PF00931"/>
    </source>
</evidence>
<dbReference type="InterPro" id="IPR041118">
    <property type="entry name" value="Rx_N"/>
</dbReference>
<feature type="domain" description="Disease resistance N-terminal" evidence="8">
    <location>
        <begin position="9"/>
        <end position="91"/>
    </location>
</feature>
<evidence type="ECO:0008006" key="13">
    <source>
        <dbReference type="Google" id="ProtNLM"/>
    </source>
</evidence>
<keyword evidence="2" id="KW-0433">Leucine-rich repeat</keyword>
<dbReference type="Gene3D" id="3.40.50.300">
    <property type="entry name" value="P-loop containing nucleotide triphosphate hydrolases"/>
    <property type="match status" value="1"/>
</dbReference>
<dbReference type="GO" id="GO:0043531">
    <property type="term" value="F:ADP binding"/>
    <property type="evidence" value="ECO:0007669"/>
    <property type="project" value="InterPro"/>
</dbReference>
<keyword evidence="12" id="KW-1185">Reference proteome</keyword>
<dbReference type="EnsemblPlants" id="LPERR08G18970.1">
    <property type="protein sequence ID" value="LPERR08G18970.1"/>
    <property type="gene ID" value="LPERR08G18970"/>
</dbReference>
<dbReference type="Proteomes" id="UP000032180">
    <property type="component" value="Chromosome 8"/>
</dbReference>
<dbReference type="InterPro" id="IPR027417">
    <property type="entry name" value="P-loop_NTPase"/>
</dbReference>
<dbReference type="GO" id="GO:0002758">
    <property type="term" value="P:innate immune response-activating signaling pathway"/>
    <property type="evidence" value="ECO:0007669"/>
    <property type="project" value="UniProtKB-ARBA"/>
</dbReference>
<evidence type="ECO:0000256" key="2">
    <source>
        <dbReference type="ARBA" id="ARBA00022614"/>
    </source>
</evidence>
<dbReference type="SUPFAM" id="SSF52058">
    <property type="entry name" value="L domain-like"/>
    <property type="match status" value="1"/>
</dbReference>
<dbReference type="Gene3D" id="1.20.5.4130">
    <property type="match status" value="1"/>
</dbReference>
<keyword evidence="6" id="KW-0067">ATP-binding</keyword>
<dbReference type="Gene3D" id="3.80.10.10">
    <property type="entry name" value="Ribonuclease Inhibitor"/>
    <property type="match status" value="1"/>
</dbReference>
<dbReference type="Gene3D" id="1.10.10.10">
    <property type="entry name" value="Winged helix-like DNA-binding domain superfamily/Winged helix DNA-binding domain"/>
    <property type="match status" value="1"/>
</dbReference>
<dbReference type="Gene3D" id="1.10.8.430">
    <property type="entry name" value="Helical domain of apoptotic protease-activating factors"/>
    <property type="match status" value="1"/>
</dbReference>
<dbReference type="FunFam" id="1.10.10.10:FF:000322">
    <property type="entry name" value="Probable disease resistance protein At1g63360"/>
    <property type="match status" value="1"/>
</dbReference>
<dbReference type="GO" id="GO:0009626">
    <property type="term" value="P:plant-type hypersensitive response"/>
    <property type="evidence" value="ECO:0007669"/>
    <property type="project" value="UniProtKB-ARBA"/>
</dbReference>